<feature type="compositionally biased region" description="Basic and acidic residues" evidence="1">
    <location>
        <begin position="368"/>
        <end position="390"/>
    </location>
</feature>
<dbReference type="EMBL" id="PDNC01000113">
    <property type="protein sequence ID" value="PGG98779.1"/>
    <property type="molecule type" value="Genomic_DNA"/>
</dbReference>
<feature type="region of interest" description="Disordered" evidence="1">
    <location>
        <begin position="330"/>
        <end position="403"/>
    </location>
</feature>
<reference evidence="2 3" key="1">
    <citation type="submission" date="2017-10" db="EMBL/GenBank/DDBJ databases">
        <title>Comparative genomics in systemic dimorphic fungi from Ajellomycetaceae.</title>
        <authorList>
            <person name="Munoz J.F."/>
            <person name="Mcewen J.G."/>
            <person name="Clay O.K."/>
            <person name="Cuomo C.A."/>
        </authorList>
    </citation>
    <scope>NUCLEOTIDE SEQUENCE [LARGE SCALE GENOMIC DNA]</scope>
    <source>
        <strain evidence="2 3">UAMH130</strain>
    </source>
</reference>
<sequence>MGSQGPPKPSSYGRTTTTTTTTLRSRQTHCTHSSFTREFSSYDRFATCQMCKRGPDLGWVYACTEDEDRLDARDGYPPQENHQLGATAISSNLTAGDVVQLNAWIENAIKDGHYTPEQVELVRSQRAGVLQTVNTDNRARRDPTSLETQSHLSNEDQEHSESAPANAYVKVPFSILLPACHSALGHVTIPACRLRVCPGCMPTATERSWQSLDRVCRDDYMTNDRLLEVLAAVAVSIDAASCVREPRKMPTPGGASSIDIADEHVGGDGDTADAGIAMYDADTAESGDNDACRAGLEKSAITPPAGVDSTSINKAPRQRKSLRELLHLHRNHAKGETGNRKKNHPRRNSHHHGRQGQCTTAVDSTPDTGRDDWGRRSGMELQEKNRKVSENTRPQPQQSRTVRPEFLRRAKYDLSVRHHVNGGIADNNGGDVGELGFVPIIDRLADPADREDMIIARV</sequence>
<gene>
    <name evidence="2" type="ORF">GX51_06639</name>
</gene>
<feature type="compositionally biased region" description="Basic residues" evidence="1">
    <location>
        <begin position="340"/>
        <end position="354"/>
    </location>
</feature>
<feature type="compositionally biased region" description="Polar residues" evidence="1">
    <location>
        <begin position="356"/>
        <end position="367"/>
    </location>
</feature>
<protein>
    <submittedName>
        <fullName evidence="2">Uncharacterized protein</fullName>
    </submittedName>
</protein>
<dbReference type="STRING" id="2060905.A0A2B7WQD2"/>
<feature type="region of interest" description="Disordered" evidence="1">
    <location>
        <begin position="1"/>
        <end position="25"/>
    </location>
</feature>
<feature type="compositionally biased region" description="Basic and acidic residues" evidence="1">
    <location>
        <begin position="330"/>
        <end position="339"/>
    </location>
</feature>
<dbReference type="OrthoDB" id="4776522at2759"/>
<feature type="compositionally biased region" description="Polar residues" evidence="1">
    <location>
        <begin position="391"/>
        <end position="401"/>
    </location>
</feature>
<feature type="region of interest" description="Disordered" evidence="1">
    <location>
        <begin position="132"/>
        <end position="163"/>
    </location>
</feature>
<name>A0A2B7WQD2_9EURO</name>
<dbReference type="AlphaFoldDB" id="A0A2B7WQD2"/>
<comment type="caution">
    <text evidence="2">The sequence shown here is derived from an EMBL/GenBank/DDBJ whole genome shotgun (WGS) entry which is preliminary data.</text>
</comment>
<dbReference type="Proteomes" id="UP000224080">
    <property type="component" value="Unassembled WGS sequence"/>
</dbReference>
<keyword evidence="3" id="KW-1185">Reference proteome</keyword>
<evidence type="ECO:0000313" key="3">
    <source>
        <dbReference type="Proteomes" id="UP000224080"/>
    </source>
</evidence>
<proteinExistence type="predicted"/>
<organism evidence="2 3">
    <name type="scientific">Blastomyces parvus</name>
    <dbReference type="NCBI Taxonomy" id="2060905"/>
    <lineage>
        <taxon>Eukaryota</taxon>
        <taxon>Fungi</taxon>
        <taxon>Dikarya</taxon>
        <taxon>Ascomycota</taxon>
        <taxon>Pezizomycotina</taxon>
        <taxon>Eurotiomycetes</taxon>
        <taxon>Eurotiomycetidae</taxon>
        <taxon>Onygenales</taxon>
        <taxon>Ajellomycetaceae</taxon>
        <taxon>Blastomyces</taxon>
    </lineage>
</organism>
<evidence type="ECO:0000313" key="2">
    <source>
        <dbReference type="EMBL" id="PGG98779.1"/>
    </source>
</evidence>
<accession>A0A2B7WQD2</accession>
<feature type="region of interest" description="Disordered" evidence="1">
    <location>
        <begin position="297"/>
        <end position="317"/>
    </location>
</feature>
<evidence type="ECO:0000256" key="1">
    <source>
        <dbReference type="SAM" id="MobiDB-lite"/>
    </source>
</evidence>